<dbReference type="EMBL" id="CAJDYZ010011275">
    <property type="protein sequence ID" value="CAD1479264.1"/>
    <property type="molecule type" value="Genomic_DNA"/>
</dbReference>
<dbReference type="Proteomes" id="UP000752696">
    <property type="component" value="Unassembled WGS sequence"/>
</dbReference>
<evidence type="ECO:0000313" key="1">
    <source>
        <dbReference type="EMBL" id="CAD1479264.1"/>
    </source>
</evidence>
<accession>A0A6V7HFX8</accession>
<feature type="non-terminal residue" evidence="1">
    <location>
        <position position="96"/>
    </location>
</feature>
<dbReference type="AlphaFoldDB" id="A0A6V7HFX8"/>
<evidence type="ECO:0000313" key="2">
    <source>
        <dbReference type="Proteomes" id="UP000752696"/>
    </source>
</evidence>
<gene>
    <name evidence="1" type="ORF">MHI_LOCUS848344</name>
</gene>
<comment type="caution">
    <text evidence="1">The sequence shown here is derived from an EMBL/GenBank/DDBJ whole genome shotgun (WGS) entry which is preliminary data.</text>
</comment>
<protein>
    <submittedName>
        <fullName evidence="1">Uncharacterized protein</fullName>
    </submittedName>
</protein>
<keyword evidence="2" id="KW-1185">Reference proteome</keyword>
<sequence length="96" mass="10683">ILCDQNPRRFKPDTKNQSLRELLLPCLVGSGSGIVHFESLKQLLQTCVANSCQIVREKGQKKRNTPTNGKQLIAYGYPSIVLTVTCQIIDDEELPA</sequence>
<organism evidence="1 2">
    <name type="scientific">Heterotrigona itama</name>
    <dbReference type="NCBI Taxonomy" id="395501"/>
    <lineage>
        <taxon>Eukaryota</taxon>
        <taxon>Metazoa</taxon>
        <taxon>Ecdysozoa</taxon>
        <taxon>Arthropoda</taxon>
        <taxon>Hexapoda</taxon>
        <taxon>Insecta</taxon>
        <taxon>Pterygota</taxon>
        <taxon>Neoptera</taxon>
        <taxon>Endopterygota</taxon>
        <taxon>Hymenoptera</taxon>
        <taxon>Apocrita</taxon>
        <taxon>Aculeata</taxon>
        <taxon>Apoidea</taxon>
        <taxon>Anthophila</taxon>
        <taxon>Apidae</taxon>
        <taxon>Heterotrigona</taxon>
    </lineage>
</organism>
<reference evidence="1" key="1">
    <citation type="submission" date="2020-07" db="EMBL/GenBank/DDBJ databases">
        <authorList>
            <person name="Nazaruddin N."/>
        </authorList>
    </citation>
    <scope>NUCLEOTIDE SEQUENCE</scope>
</reference>
<proteinExistence type="predicted"/>
<feature type="non-terminal residue" evidence="1">
    <location>
        <position position="1"/>
    </location>
</feature>
<name>A0A6V7HFX8_9HYME</name>